<sequence length="143" mass="16131">MISELVEFLNARLGDEAGRHVRSKDECMRCGDSWPCGSMRDVESKRIIVAAYVKWSAKPQAKFADFGDGFAAGLEAAVEVLAARYADHREYRDEMRPSLRLIRGGGNVEDAADRAETATDRLERLWREYRESEERPGPRPPAS</sequence>
<comment type="caution">
    <text evidence="1">The sequence shown here is derived from an EMBL/GenBank/DDBJ whole genome shotgun (WGS) entry which is preliminary data.</text>
</comment>
<dbReference type="EMBL" id="JAAGLI010000213">
    <property type="protein sequence ID" value="NEA22672.1"/>
    <property type="molecule type" value="Genomic_DNA"/>
</dbReference>
<dbReference type="AlphaFoldDB" id="A0A6L9QC59"/>
<name>A0A6L9QC59_9ACTN</name>
<dbReference type="Proteomes" id="UP000475532">
    <property type="component" value="Unassembled WGS sequence"/>
</dbReference>
<evidence type="ECO:0000313" key="1">
    <source>
        <dbReference type="EMBL" id="NEA22672.1"/>
    </source>
</evidence>
<dbReference type="InterPro" id="IPR046193">
    <property type="entry name" value="DUF6221"/>
</dbReference>
<dbReference type="Pfam" id="PF19730">
    <property type="entry name" value="DUF6221"/>
    <property type="match status" value="1"/>
</dbReference>
<reference evidence="1 2" key="1">
    <citation type="submission" date="2020-01" db="EMBL/GenBank/DDBJ databases">
        <title>Insect and environment-associated Actinomycetes.</title>
        <authorList>
            <person name="Currrie C."/>
            <person name="Chevrette M."/>
            <person name="Carlson C."/>
            <person name="Stubbendieck R."/>
            <person name="Wendt-Pienkowski E."/>
        </authorList>
    </citation>
    <scope>NUCLEOTIDE SEQUENCE [LARGE SCALE GENOMIC DNA]</scope>
    <source>
        <strain evidence="1 2">SID10258</strain>
    </source>
</reference>
<gene>
    <name evidence="1" type="ORF">G3I70_09220</name>
</gene>
<organism evidence="1 2">
    <name type="scientific">Actinomadura bangladeshensis</name>
    <dbReference type="NCBI Taxonomy" id="453573"/>
    <lineage>
        <taxon>Bacteria</taxon>
        <taxon>Bacillati</taxon>
        <taxon>Actinomycetota</taxon>
        <taxon>Actinomycetes</taxon>
        <taxon>Streptosporangiales</taxon>
        <taxon>Thermomonosporaceae</taxon>
        <taxon>Actinomadura</taxon>
    </lineage>
</organism>
<evidence type="ECO:0000313" key="2">
    <source>
        <dbReference type="Proteomes" id="UP000475532"/>
    </source>
</evidence>
<proteinExistence type="predicted"/>
<accession>A0A6L9QC59</accession>
<protein>
    <submittedName>
        <fullName evidence="1">Uncharacterized protein</fullName>
    </submittedName>
</protein>
<dbReference type="RefSeq" id="WP_163054505.1">
    <property type="nucleotide sequence ID" value="NZ_JAAGLI010000213.1"/>
</dbReference>